<sequence>MKDEKSCGTNSAAQVEGKKPYSENNKTAEQHANAATAKAVQPFKRSKLVTAVAVVVSIVVALCAFLMVWYLGDNYPDFKRFRQSFAIPGLEEGLIPQGVANYNDTFYVSGYMNDGSPARIYVIEDGVATGYVTVKLSDGRDYTGHASGIATNGSKFWMVSDSTVYVLSRTDIMSAAKNGGSVKVNSSWNANCSASFCYYTNNSLYVGEFYRSGKYETDETHHFTTPAGDENKALILRYSATSSNPYPTRAYSIPGNIQGMAFNSDSSKLILSQSYALPNSKILVYDEDSAKSKTGILKVGEYNVTVYYIDSSILEQTYSIPCMSEGLCSDGNRVYVLFESASAKYKPFVREQLKNTYYFTVRG</sequence>
<feature type="compositionally biased region" description="Basic and acidic residues" evidence="1">
    <location>
        <begin position="16"/>
        <end position="27"/>
    </location>
</feature>
<accession>A0A9D1MKR0</accession>
<comment type="caution">
    <text evidence="3">The sequence shown here is derived from an EMBL/GenBank/DDBJ whole genome shotgun (WGS) entry which is preliminary data.</text>
</comment>
<dbReference type="SUPFAM" id="SSF75011">
    <property type="entry name" value="3-carboxy-cis,cis-mucoante lactonizing enzyme"/>
    <property type="match status" value="1"/>
</dbReference>
<protein>
    <submittedName>
        <fullName evidence="3">Uncharacterized protein</fullName>
    </submittedName>
</protein>
<dbReference type="AlphaFoldDB" id="A0A9D1MKR0"/>
<dbReference type="EMBL" id="DVNE01000054">
    <property type="protein sequence ID" value="HIU62049.1"/>
    <property type="molecule type" value="Genomic_DNA"/>
</dbReference>
<keyword evidence="2" id="KW-1133">Transmembrane helix</keyword>
<gene>
    <name evidence="3" type="ORF">IAB69_05340</name>
</gene>
<keyword evidence="2" id="KW-0472">Membrane</keyword>
<reference evidence="3" key="2">
    <citation type="journal article" date="2021" name="PeerJ">
        <title>Extensive microbial diversity within the chicken gut microbiome revealed by metagenomics and culture.</title>
        <authorList>
            <person name="Gilroy R."/>
            <person name="Ravi A."/>
            <person name="Getino M."/>
            <person name="Pursley I."/>
            <person name="Horton D.L."/>
            <person name="Alikhan N.F."/>
            <person name="Baker D."/>
            <person name="Gharbi K."/>
            <person name="Hall N."/>
            <person name="Watson M."/>
            <person name="Adriaenssens E.M."/>
            <person name="Foster-Nyarko E."/>
            <person name="Jarju S."/>
            <person name="Secka A."/>
            <person name="Antonio M."/>
            <person name="Oren A."/>
            <person name="Chaudhuri R.R."/>
            <person name="La Ragione R."/>
            <person name="Hildebrand F."/>
            <person name="Pallen M.J."/>
        </authorList>
    </citation>
    <scope>NUCLEOTIDE SEQUENCE</scope>
    <source>
        <strain evidence="3">CHK195-12923</strain>
    </source>
</reference>
<name>A0A9D1MKR0_9FIRM</name>
<keyword evidence="2" id="KW-0812">Transmembrane</keyword>
<feature type="region of interest" description="Disordered" evidence="1">
    <location>
        <begin position="1"/>
        <end position="27"/>
    </location>
</feature>
<feature type="transmembrane region" description="Helical" evidence="2">
    <location>
        <begin position="48"/>
        <end position="72"/>
    </location>
</feature>
<evidence type="ECO:0000256" key="2">
    <source>
        <dbReference type="SAM" id="Phobius"/>
    </source>
</evidence>
<evidence type="ECO:0000313" key="4">
    <source>
        <dbReference type="Proteomes" id="UP000824110"/>
    </source>
</evidence>
<evidence type="ECO:0000256" key="1">
    <source>
        <dbReference type="SAM" id="MobiDB-lite"/>
    </source>
</evidence>
<reference evidence="3" key="1">
    <citation type="submission" date="2020-10" db="EMBL/GenBank/DDBJ databases">
        <authorList>
            <person name="Gilroy R."/>
        </authorList>
    </citation>
    <scope>NUCLEOTIDE SEQUENCE</scope>
    <source>
        <strain evidence="3">CHK195-12923</strain>
    </source>
</reference>
<proteinExistence type="predicted"/>
<organism evidence="3 4">
    <name type="scientific">Candidatus Coproplasma excrementigallinarum</name>
    <dbReference type="NCBI Taxonomy" id="2840747"/>
    <lineage>
        <taxon>Bacteria</taxon>
        <taxon>Bacillati</taxon>
        <taxon>Bacillota</taxon>
        <taxon>Clostridia</taxon>
        <taxon>Eubacteriales</taxon>
        <taxon>Candidatus Coproplasma</taxon>
    </lineage>
</organism>
<dbReference type="Proteomes" id="UP000824110">
    <property type="component" value="Unassembled WGS sequence"/>
</dbReference>
<evidence type="ECO:0000313" key="3">
    <source>
        <dbReference type="EMBL" id="HIU62049.1"/>
    </source>
</evidence>